<keyword evidence="7" id="KW-0175">Coiled coil</keyword>
<dbReference type="InterPro" id="IPR011687">
    <property type="entry name" value="Nop53/GLTSCR2"/>
</dbReference>
<dbReference type="GO" id="GO:0008097">
    <property type="term" value="F:5S rRNA binding"/>
    <property type="evidence" value="ECO:0007669"/>
    <property type="project" value="TreeGrafter"/>
</dbReference>
<protein>
    <recommendedName>
        <fullName evidence="4">Ribosome biogenesis protein NOP53</fullName>
    </recommendedName>
</protein>
<dbReference type="PANTHER" id="PTHR14211">
    <property type="entry name" value="GLIOMA SUPPRESSOR CANDIDATE REGION GENE 2"/>
    <property type="match status" value="1"/>
</dbReference>
<keyword evidence="6" id="KW-0539">Nucleus</keyword>
<dbReference type="GO" id="GO:0000027">
    <property type="term" value="P:ribosomal large subunit assembly"/>
    <property type="evidence" value="ECO:0007669"/>
    <property type="project" value="TreeGrafter"/>
</dbReference>
<name>A0A1B6CSD2_9HEMI</name>
<evidence type="ECO:0000256" key="1">
    <source>
        <dbReference type="ARBA" id="ARBA00004604"/>
    </source>
</evidence>
<comment type="subcellular location">
    <subcellularLocation>
        <location evidence="1">Nucleus</location>
        <location evidence="1">Nucleolus</location>
    </subcellularLocation>
    <subcellularLocation>
        <location evidence="2">Nucleus</location>
        <location evidence="2">Nucleoplasm</location>
    </subcellularLocation>
</comment>
<evidence type="ECO:0000313" key="9">
    <source>
        <dbReference type="EMBL" id="JAS16277.1"/>
    </source>
</evidence>
<dbReference type="AlphaFoldDB" id="A0A1B6CSD2"/>
<evidence type="ECO:0000256" key="2">
    <source>
        <dbReference type="ARBA" id="ARBA00004642"/>
    </source>
</evidence>
<feature type="region of interest" description="Disordered" evidence="8">
    <location>
        <begin position="102"/>
        <end position="140"/>
    </location>
</feature>
<reference evidence="9" key="1">
    <citation type="submission" date="2015-12" db="EMBL/GenBank/DDBJ databases">
        <title>De novo transcriptome assembly of four potential Pierce s Disease insect vectors from Arizona vineyards.</title>
        <authorList>
            <person name="Tassone E.E."/>
        </authorList>
    </citation>
    <scope>NUCLEOTIDE SEQUENCE</scope>
</reference>
<dbReference type="PANTHER" id="PTHR14211:SF7">
    <property type="entry name" value="RIBOSOME BIOGENESIS PROTEIN NOP53"/>
    <property type="match status" value="1"/>
</dbReference>
<comment type="similarity">
    <text evidence="3">Belongs to the NOP53 family.</text>
</comment>
<dbReference type="GO" id="GO:0005654">
    <property type="term" value="C:nucleoplasm"/>
    <property type="evidence" value="ECO:0007669"/>
    <property type="project" value="UniProtKB-SubCell"/>
</dbReference>
<feature type="compositionally biased region" description="Basic and acidic residues" evidence="8">
    <location>
        <begin position="126"/>
        <end position="138"/>
    </location>
</feature>
<sequence length="162" mass="18734">MTDEGVQHILTNVGKFKVRHPRTFMREPKKYKSSLPSTEVPHPGISYNPSYTDHQNLLNEVAEKEIKQLKEEEHLKRTTTDLFSKVTADEKMDTWLTEMSSCLQPDDADDQDIDGDYRAINPPTSFDKKKNSETETKTKRIKSIGVAKEDVTNRKEKSFRFV</sequence>
<feature type="coiled-coil region" evidence="7">
    <location>
        <begin position="52"/>
        <end position="79"/>
    </location>
</feature>
<dbReference type="GO" id="GO:0006364">
    <property type="term" value="P:rRNA processing"/>
    <property type="evidence" value="ECO:0007669"/>
    <property type="project" value="TreeGrafter"/>
</dbReference>
<evidence type="ECO:0000256" key="7">
    <source>
        <dbReference type="SAM" id="Coils"/>
    </source>
</evidence>
<dbReference type="Pfam" id="PF07767">
    <property type="entry name" value="Nop53"/>
    <property type="match status" value="1"/>
</dbReference>
<organism evidence="9">
    <name type="scientific">Clastoptera arizonana</name>
    <name type="common">Arizona spittle bug</name>
    <dbReference type="NCBI Taxonomy" id="38151"/>
    <lineage>
        <taxon>Eukaryota</taxon>
        <taxon>Metazoa</taxon>
        <taxon>Ecdysozoa</taxon>
        <taxon>Arthropoda</taxon>
        <taxon>Hexapoda</taxon>
        <taxon>Insecta</taxon>
        <taxon>Pterygota</taxon>
        <taxon>Neoptera</taxon>
        <taxon>Paraneoptera</taxon>
        <taxon>Hemiptera</taxon>
        <taxon>Auchenorrhyncha</taxon>
        <taxon>Cercopoidea</taxon>
        <taxon>Clastopteridae</taxon>
        <taxon>Clastoptera</taxon>
    </lineage>
</organism>
<evidence type="ECO:0000256" key="5">
    <source>
        <dbReference type="ARBA" id="ARBA00022517"/>
    </source>
</evidence>
<evidence type="ECO:0000256" key="3">
    <source>
        <dbReference type="ARBA" id="ARBA00008838"/>
    </source>
</evidence>
<dbReference type="GO" id="GO:0005730">
    <property type="term" value="C:nucleolus"/>
    <property type="evidence" value="ECO:0007669"/>
    <property type="project" value="UniProtKB-SubCell"/>
</dbReference>
<proteinExistence type="inferred from homology"/>
<accession>A0A1B6CSD2</accession>
<evidence type="ECO:0000256" key="8">
    <source>
        <dbReference type="SAM" id="MobiDB-lite"/>
    </source>
</evidence>
<evidence type="ECO:0000256" key="6">
    <source>
        <dbReference type="ARBA" id="ARBA00023242"/>
    </source>
</evidence>
<dbReference type="EMBL" id="GEDC01021021">
    <property type="protein sequence ID" value="JAS16277.1"/>
    <property type="molecule type" value="Transcribed_RNA"/>
</dbReference>
<gene>
    <name evidence="9" type="ORF">g.39857</name>
</gene>
<evidence type="ECO:0000256" key="4">
    <source>
        <dbReference type="ARBA" id="ARBA00018339"/>
    </source>
</evidence>
<keyword evidence="5" id="KW-0690">Ribosome biogenesis</keyword>